<sequence length="186" mass="20799">MNSWEASALEYQYGSGTAVDMRQPISARRTDNTIFHPALYTSSGVDVMAILMQIYSRPNPQVYLGAIDASCPMIIVDLKQHDYPIVYASDAFSILTGYSNHEIIGSNCRFLQAPPGKAPKPTKEQREAVRIMRHAVKTNQECQLTVTNYRKDGSKFSNYLTMIPVVWNSRDGTPNYSVGLQVEVEA</sequence>
<dbReference type="SUPFAM" id="SSF55785">
    <property type="entry name" value="PYP-like sensor domain (PAS domain)"/>
    <property type="match status" value="1"/>
</dbReference>
<name>A0A420YL49_9PEZI</name>
<accession>A0A420YL49</accession>
<dbReference type="CDD" id="cd00130">
    <property type="entry name" value="PAS"/>
    <property type="match status" value="1"/>
</dbReference>
<dbReference type="NCBIfam" id="TIGR00229">
    <property type="entry name" value="sensory_box"/>
    <property type="match status" value="1"/>
</dbReference>
<keyword evidence="1" id="KW-0285">Flavoprotein</keyword>
<dbReference type="EMBL" id="QVQW01000004">
    <property type="protein sequence ID" value="RKU48623.1"/>
    <property type="molecule type" value="Genomic_DNA"/>
</dbReference>
<dbReference type="InterPro" id="IPR035965">
    <property type="entry name" value="PAS-like_dom_sf"/>
</dbReference>
<dbReference type="STRING" id="177199.A0A420YL49"/>
<proteinExistence type="predicted"/>
<evidence type="ECO:0000259" key="4">
    <source>
        <dbReference type="PROSITE" id="PS50112"/>
    </source>
</evidence>
<dbReference type="OrthoDB" id="447251at2759"/>
<evidence type="ECO:0000256" key="2">
    <source>
        <dbReference type="ARBA" id="ARBA00022643"/>
    </source>
</evidence>
<dbReference type="AlphaFoldDB" id="A0A420YL49"/>
<evidence type="ECO:0000313" key="5">
    <source>
        <dbReference type="EMBL" id="RKU48623.1"/>
    </source>
</evidence>
<dbReference type="Proteomes" id="UP000275385">
    <property type="component" value="Unassembled WGS sequence"/>
</dbReference>
<evidence type="ECO:0000256" key="1">
    <source>
        <dbReference type="ARBA" id="ARBA00022630"/>
    </source>
</evidence>
<dbReference type="PROSITE" id="PS50112">
    <property type="entry name" value="PAS"/>
    <property type="match status" value="1"/>
</dbReference>
<dbReference type="PANTHER" id="PTHR47429">
    <property type="entry name" value="PROTEIN TWIN LOV 1"/>
    <property type="match status" value="1"/>
</dbReference>
<keyword evidence="2" id="KW-0288">FMN</keyword>
<dbReference type="GO" id="GO:0005634">
    <property type="term" value="C:nucleus"/>
    <property type="evidence" value="ECO:0007669"/>
    <property type="project" value="TreeGrafter"/>
</dbReference>
<gene>
    <name evidence="5" type="ORF">DL546_008903</name>
</gene>
<evidence type="ECO:0000256" key="3">
    <source>
        <dbReference type="ARBA" id="ARBA00022991"/>
    </source>
</evidence>
<dbReference type="Pfam" id="PF13426">
    <property type="entry name" value="PAS_9"/>
    <property type="match status" value="1"/>
</dbReference>
<keyword evidence="6" id="KW-1185">Reference proteome</keyword>
<evidence type="ECO:0000313" key="6">
    <source>
        <dbReference type="Proteomes" id="UP000275385"/>
    </source>
</evidence>
<dbReference type="InterPro" id="IPR000014">
    <property type="entry name" value="PAS"/>
</dbReference>
<reference evidence="5 6" key="1">
    <citation type="submission" date="2018-08" db="EMBL/GenBank/DDBJ databases">
        <title>Draft genome of the lignicolous fungus Coniochaeta pulveracea.</title>
        <authorList>
            <person name="Borstlap C.J."/>
            <person name="De Witt R.N."/>
            <person name="Botha A."/>
            <person name="Volschenk H."/>
        </authorList>
    </citation>
    <scope>NUCLEOTIDE SEQUENCE [LARGE SCALE GENOMIC DNA]</scope>
    <source>
        <strain evidence="5 6">CAB683</strain>
    </source>
</reference>
<dbReference type="Gene3D" id="3.30.450.20">
    <property type="entry name" value="PAS domain"/>
    <property type="match status" value="1"/>
</dbReference>
<organism evidence="5 6">
    <name type="scientific">Coniochaeta pulveracea</name>
    <dbReference type="NCBI Taxonomy" id="177199"/>
    <lineage>
        <taxon>Eukaryota</taxon>
        <taxon>Fungi</taxon>
        <taxon>Dikarya</taxon>
        <taxon>Ascomycota</taxon>
        <taxon>Pezizomycotina</taxon>
        <taxon>Sordariomycetes</taxon>
        <taxon>Sordariomycetidae</taxon>
        <taxon>Coniochaetales</taxon>
        <taxon>Coniochaetaceae</taxon>
        <taxon>Coniochaeta</taxon>
    </lineage>
</organism>
<comment type="caution">
    <text evidence="5">The sequence shown here is derived from an EMBL/GenBank/DDBJ whole genome shotgun (WGS) entry which is preliminary data.</text>
</comment>
<keyword evidence="3" id="KW-0157">Chromophore</keyword>
<feature type="domain" description="PAS" evidence="4">
    <location>
        <begin position="72"/>
        <end position="107"/>
    </location>
</feature>
<dbReference type="PANTHER" id="PTHR47429:SF7">
    <property type="entry name" value="GATA-FACTOR"/>
    <property type="match status" value="1"/>
</dbReference>
<protein>
    <recommendedName>
        <fullName evidence="4">PAS domain-containing protein</fullName>
    </recommendedName>
</protein>